<feature type="domain" description="Mutator-like transposase" evidence="1">
    <location>
        <begin position="48"/>
        <end position="240"/>
    </location>
</feature>
<dbReference type="InterPro" id="IPR049012">
    <property type="entry name" value="Mutator_transp_dom"/>
</dbReference>
<proteinExistence type="predicted"/>
<accession>A0ABQ9GAY6</accession>
<keyword evidence="3" id="KW-1185">Reference proteome</keyword>
<dbReference type="Proteomes" id="UP001159363">
    <property type="component" value="Chromosome 12"/>
</dbReference>
<dbReference type="EMBL" id="JARBHB010000013">
    <property type="protein sequence ID" value="KAJ8869585.1"/>
    <property type="molecule type" value="Genomic_DNA"/>
</dbReference>
<protein>
    <recommendedName>
        <fullName evidence="1">Mutator-like transposase domain-containing protein</fullName>
    </recommendedName>
</protein>
<sequence>MNVRTVNSLVLTLDEQFKFGLTCRIVIKCSFCDETGQEMSSKCIRNTSIGRGKASGKIFSEVMNLSPPNTKFEKYNSKILAAVTEVCEASMKHAAKEALQKNEGRSDVSAAFDCTWQKQGHTSMNGVVTVTSFYTGKVLDFECLSKFCTGCFHKINVLNPEKIEEHKNVRAENYKGSSGCMEVAGATALCARSEHKLGLHYVQYLGDEDSKGFAAVLQNKPYGNNVNITELEGVGHLQKRDIKGQKLSDGKGFAGKGRLTDAEIDHLQCSVRLNSLPEAVRAAIKPVFMDLFKICLLMQCLHRKTQNPNESFNSTVWQRLPKKSTLGSRP</sequence>
<evidence type="ECO:0000259" key="1">
    <source>
        <dbReference type="Pfam" id="PF20700"/>
    </source>
</evidence>
<evidence type="ECO:0000313" key="3">
    <source>
        <dbReference type="Proteomes" id="UP001159363"/>
    </source>
</evidence>
<gene>
    <name evidence="2" type="ORF">PR048_028577</name>
</gene>
<reference evidence="2 3" key="1">
    <citation type="submission" date="2023-02" db="EMBL/GenBank/DDBJ databases">
        <title>LHISI_Scaffold_Assembly.</title>
        <authorList>
            <person name="Stuart O.P."/>
            <person name="Cleave R."/>
            <person name="Magrath M.J.L."/>
            <person name="Mikheyev A.S."/>
        </authorList>
    </citation>
    <scope>NUCLEOTIDE SEQUENCE [LARGE SCALE GENOMIC DNA]</scope>
    <source>
        <strain evidence="2">Daus_M_001</strain>
        <tissue evidence="2">Leg muscle</tissue>
    </source>
</reference>
<comment type="caution">
    <text evidence="2">The sequence shown here is derived from an EMBL/GenBank/DDBJ whole genome shotgun (WGS) entry which is preliminary data.</text>
</comment>
<organism evidence="2 3">
    <name type="scientific">Dryococelus australis</name>
    <dbReference type="NCBI Taxonomy" id="614101"/>
    <lineage>
        <taxon>Eukaryota</taxon>
        <taxon>Metazoa</taxon>
        <taxon>Ecdysozoa</taxon>
        <taxon>Arthropoda</taxon>
        <taxon>Hexapoda</taxon>
        <taxon>Insecta</taxon>
        <taxon>Pterygota</taxon>
        <taxon>Neoptera</taxon>
        <taxon>Polyneoptera</taxon>
        <taxon>Phasmatodea</taxon>
        <taxon>Verophasmatodea</taxon>
        <taxon>Anareolatae</taxon>
        <taxon>Phasmatidae</taxon>
        <taxon>Eurycanthinae</taxon>
        <taxon>Dryococelus</taxon>
    </lineage>
</organism>
<dbReference type="Pfam" id="PF20700">
    <property type="entry name" value="Mutator"/>
    <property type="match status" value="1"/>
</dbReference>
<evidence type="ECO:0000313" key="2">
    <source>
        <dbReference type="EMBL" id="KAJ8869585.1"/>
    </source>
</evidence>
<name>A0ABQ9GAY6_9NEOP</name>